<gene>
    <name evidence="1" type="ORF">SAMN04488095_3710</name>
</gene>
<dbReference type="STRING" id="390807.SAMN04488095_3710"/>
<organism evidence="1 2">
    <name type="scientific">Jannaschia pohangensis</name>
    <dbReference type="NCBI Taxonomy" id="390807"/>
    <lineage>
        <taxon>Bacteria</taxon>
        <taxon>Pseudomonadati</taxon>
        <taxon>Pseudomonadota</taxon>
        <taxon>Alphaproteobacteria</taxon>
        <taxon>Rhodobacterales</taxon>
        <taxon>Roseobacteraceae</taxon>
        <taxon>Jannaschia</taxon>
    </lineage>
</organism>
<keyword evidence="2" id="KW-1185">Reference proteome</keyword>
<evidence type="ECO:0000313" key="2">
    <source>
        <dbReference type="Proteomes" id="UP000199110"/>
    </source>
</evidence>
<dbReference type="EMBL" id="FORA01000007">
    <property type="protein sequence ID" value="SFJ80489.1"/>
    <property type="molecule type" value="Genomic_DNA"/>
</dbReference>
<sequence length="155" mass="16674">MDAGRAVTSDLRIGPDLAPVDAAERQAFLSAAGCLDAWDCAPGFAGHSALWVRDRDLLVAQAAILELDPEADALRARLIPPHLPTRLRVARIDMMAVRPEYTGLGLEERLTRALIDRFATTIPRPSEALIFVGAACAPVLLSTLKGLPHVADVFE</sequence>
<dbReference type="Gene3D" id="3.40.630.30">
    <property type="match status" value="1"/>
</dbReference>
<dbReference type="AlphaFoldDB" id="A0A1I3UCW9"/>
<protein>
    <submittedName>
        <fullName evidence="1">Uncharacterized protein</fullName>
    </submittedName>
</protein>
<proteinExistence type="predicted"/>
<accession>A0A1I3UCW9</accession>
<dbReference type="RefSeq" id="WP_092784580.1">
    <property type="nucleotide sequence ID" value="NZ_FORA01000007.1"/>
</dbReference>
<evidence type="ECO:0000313" key="1">
    <source>
        <dbReference type="EMBL" id="SFJ80489.1"/>
    </source>
</evidence>
<name>A0A1I3UCW9_9RHOB</name>
<dbReference type="Proteomes" id="UP000199110">
    <property type="component" value="Unassembled WGS sequence"/>
</dbReference>
<dbReference type="OrthoDB" id="7658050at2"/>
<dbReference type="SUPFAM" id="SSF55729">
    <property type="entry name" value="Acyl-CoA N-acyltransferases (Nat)"/>
    <property type="match status" value="1"/>
</dbReference>
<reference evidence="1 2" key="1">
    <citation type="submission" date="2016-10" db="EMBL/GenBank/DDBJ databases">
        <authorList>
            <person name="de Groot N.N."/>
        </authorList>
    </citation>
    <scope>NUCLEOTIDE SEQUENCE [LARGE SCALE GENOMIC DNA]</scope>
    <source>
        <strain evidence="1 2">DSM 19073</strain>
    </source>
</reference>
<dbReference type="InterPro" id="IPR016181">
    <property type="entry name" value="Acyl_CoA_acyltransferase"/>
</dbReference>